<protein>
    <submittedName>
        <fullName evidence="3">Uncharacterized protein</fullName>
    </submittedName>
</protein>
<sequence>MSGNNSKADLSVLDKNDSLTLDTTLAVVVATNRIYSDDPQRMSVAYTYYWERAIEPPDSGTLLVAMLGIVIIYTILVAYSTWKICGQKRKRKPSPPDRQQTVLTPSSDPCSCAADYSLQFNFGGSPFGIDDSATCATCNKRKQFIGAKMTVGDWKRTFATKLSKRPQPTSGVAFTTTSSPLQKEGIFVFGKHTSITTLEAPTSFSPKGFMPLVKPATCFSRKSPSNNTIPFMPAVGPPLVSSSFAARPPSLIDSLLISSPAPGINGFAVNLVPPPPQNTRASRFGHQLRPRQQRAIQKSNNTPRAKVLTVIENRTISRPEDVPVRDWNKFVTKNWNLLHNLSLHNSSKRQLNLPHRAKILDPIERRLLLEGNVSKPVLPTISQQAHWVTNMKAAFKAGRRCSNHQPRSSATSRHQPTSLSTTTQHCRLYRSQRCILQLEQQPREDLNLLHNTWRSKRKRSDSEAFTNGSNKRFRKPD</sequence>
<feature type="region of interest" description="Disordered" evidence="1">
    <location>
        <begin position="456"/>
        <end position="477"/>
    </location>
</feature>
<evidence type="ECO:0000313" key="3">
    <source>
        <dbReference type="EMBL" id="KAL3759730.1"/>
    </source>
</evidence>
<feature type="region of interest" description="Disordered" evidence="1">
    <location>
        <begin position="398"/>
        <end position="423"/>
    </location>
</feature>
<feature type="transmembrane region" description="Helical" evidence="2">
    <location>
        <begin position="62"/>
        <end position="82"/>
    </location>
</feature>
<keyword evidence="2" id="KW-0472">Membrane</keyword>
<proteinExistence type="predicted"/>
<dbReference type="EMBL" id="JALLBG020000197">
    <property type="protein sequence ID" value="KAL3759730.1"/>
    <property type="molecule type" value="Genomic_DNA"/>
</dbReference>
<keyword evidence="2" id="KW-1133">Transmembrane helix</keyword>
<keyword evidence="4" id="KW-1185">Reference proteome</keyword>
<organism evidence="3 4">
    <name type="scientific">Discostella pseudostelligera</name>
    <dbReference type="NCBI Taxonomy" id="259834"/>
    <lineage>
        <taxon>Eukaryota</taxon>
        <taxon>Sar</taxon>
        <taxon>Stramenopiles</taxon>
        <taxon>Ochrophyta</taxon>
        <taxon>Bacillariophyta</taxon>
        <taxon>Coscinodiscophyceae</taxon>
        <taxon>Thalassiosirophycidae</taxon>
        <taxon>Stephanodiscales</taxon>
        <taxon>Stephanodiscaceae</taxon>
        <taxon>Discostella</taxon>
    </lineage>
</organism>
<evidence type="ECO:0000256" key="1">
    <source>
        <dbReference type="SAM" id="MobiDB-lite"/>
    </source>
</evidence>
<reference evidence="3 4" key="1">
    <citation type="submission" date="2024-10" db="EMBL/GenBank/DDBJ databases">
        <title>Updated reference genomes for cyclostephanoid diatoms.</title>
        <authorList>
            <person name="Roberts W.R."/>
            <person name="Alverson A.J."/>
        </authorList>
    </citation>
    <scope>NUCLEOTIDE SEQUENCE [LARGE SCALE GENOMIC DNA]</scope>
    <source>
        <strain evidence="3 4">AJA232-27</strain>
    </source>
</reference>
<keyword evidence="2" id="KW-0812">Transmembrane</keyword>
<dbReference type="Proteomes" id="UP001530293">
    <property type="component" value="Unassembled WGS sequence"/>
</dbReference>
<dbReference type="AlphaFoldDB" id="A0ABD3M6P8"/>
<evidence type="ECO:0000256" key="2">
    <source>
        <dbReference type="SAM" id="Phobius"/>
    </source>
</evidence>
<name>A0ABD3M6P8_9STRA</name>
<gene>
    <name evidence="3" type="ORF">ACHAWU_008224</name>
</gene>
<accession>A0ABD3M6P8</accession>
<comment type="caution">
    <text evidence="3">The sequence shown here is derived from an EMBL/GenBank/DDBJ whole genome shotgun (WGS) entry which is preliminary data.</text>
</comment>
<evidence type="ECO:0000313" key="4">
    <source>
        <dbReference type="Proteomes" id="UP001530293"/>
    </source>
</evidence>
<feature type="compositionally biased region" description="Polar residues" evidence="1">
    <location>
        <begin position="403"/>
        <end position="423"/>
    </location>
</feature>